<dbReference type="SUPFAM" id="SSF55718">
    <property type="entry name" value="SCP-like"/>
    <property type="match status" value="1"/>
</dbReference>
<reference evidence="3 4" key="1">
    <citation type="submission" date="2018-07" db="EMBL/GenBank/DDBJ databases">
        <title>Genomic Encyclopedia of Type Strains, Phase IV (KMG-IV): sequencing the most valuable type-strain genomes for metagenomic binning, comparative biology and taxonomic classification.</title>
        <authorList>
            <person name="Goeker M."/>
        </authorList>
    </citation>
    <scope>NUCLEOTIDE SEQUENCE [LARGE SCALE GENOMIC DNA]</scope>
    <source>
        <strain evidence="3 4">DSM 26407</strain>
    </source>
</reference>
<dbReference type="InterPro" id="IPR036527">
    <property type="entry name" value="SCP2_sterol-bd_dom_sf"/>
</dbReference>
<accession>A0A369C998</accession>
<evidence type="ECO:0000259" key="2">
    <source>
        <dbReference type="Pfam" id="PF02036"/>
    </source>
</evidence>
<dbReference type="Proteomes" id="UP000252707">
    <property type="component" value="Unassembled WGS sequence"/>
</dbReference>
<organism evidence="3 4">
    <name type="scientific">Thioalbus denitrificans</name>
    <dbReference type="NCBI Taxonomy" id="547122"/>
    <lineage>
        <taxon>Bacteria</taxon>
        <taxon>Pseudomonadati</taxon>
        <taxon>Pseudomonadota</taxon>
        <taxon>Gammaproteobacteria</taxon>
        <taxon>Chromatiales</taxon>
        <taxon>Ectothiorhodospiraceae</taxon>
        <taxon>Thioalbus</taxon>
    </lineage>
</organism>
<dbReference type="Gene3D" id="3.30.1050.10">
    <property type="entry name" value="SCP2 sterol-binding domain"/>
    <property type="match status" value="1"/>
</dbReference>
<feature type="signal peptide" evidence="1">
    <location>
        <begin position="1"/>
        <end position="20"/>
    </location>
</feature>
<protein>
    <submittedName>
        <fullName evidence="3">Putative sterol carrier protein</fullName>
    </submittedName>
</protein>
<dbReference type="AlphaFoldDB" id="A0A369C998"/>
<name>A0A369C998_9GAMM</name>
<dbReference type="InterPro" id="IPR003033">
    <property type="entry name" value="SCP2_sterol-bd_dom"/>
</dbReference>
<evidence type="ECO:0000313" key="3">
    <source>
        <dbReference type="EMBL" id="RCX28364.1"/>
    </source>
</evidence>
<keyword evidence="4" id="KW-1185">Reference proteome</keyword>
<feature type="domain" description="SCP2" evidence="2">
    <location>
        <begin position="77"/>
        <end position="152"/>
    </location>
</feature>
<gene>
    <name evidence="3" type="ORF">DFQ59_107110</name>
</gene>
<evidence type="ECO:0000256" key="1">
    <source>
        <dbReference type="SAM" id="SignalP"/>
    </source>
</evidence>
<feature type="chain" id="PRO_5016719608" evidence="1">
    <location>
        <begin position="21"/>
        <end position="170"/>
    </location>
</feature>
<dbReference type="EMBL" id="QPJY01000007">
    <property type="protein sequence ID" value="RCX28364.1"/>
    <property type="molecule type" value="Genomic_DNA"/>
</dbReference>
<keyword evidence="1" id="KW-0732">Signal</keyword>
<sequence length="170" mass="18399">MKKALMLAAGLLAAPASAWSAVYMDAEWAKEMCSSWNTSPELTTELAGDNWMGNNGERGYKIIRLYRDKCGAETAVQLTISAQDGKSMCTYGGAPTAEEMDPSMDYLMYATDEDWMCMGQAKFGCGAMGAMMTGKLKFKGPKMEAMGVMGPFNAFLQMADEVPGDQSQCP</sequence>
<proteinExistence type="predicted"/>
<dbReference type="RefSeq" id="WP_114280302.1">
    <property type="nucleotide sequence ID" value="NZ_QPJY01000007.1"/>
</dbReference>
<dbReference type="OrthoDB" id="13708at2"/>
<evidence type="ECO:0000313" key="4">
    <source>
        <dbReference type="Proteomes" id="UP000252707"/>
    </source>
</evidence>
<comment type="caution">
    <text evidence="3">The sequence shown here is derived from an EMBL/GenBank/DDBJ whole genome shotgun (WGS) entry which is preliminary data.</text>
</comment>
<dbReference type="Pfam" id="PF02036">
    <property type="entry name" value="SCP2"/>
    <property type="match status" value="1"/>
</dbReference>